<evidence type="ECO:0000313" key="15">
    <source>
        <dbReference type="EMBL" id="CAD6191688.1"/>
    </source>
</evidence>
<evidence type="ECO:0000256" key="2">
    <source>
        <dbReference type="ARBA" id="ARBA00008661"/>
    </source>
</evidence>
<comment type="similarity">
    <text evidence="2">Belongs to the glycosyltransferase 31 family.</text>
</comment>
<dbReference type="InterPro" id="IPR002659">
    <property type="entry name" value="Glyco_trans_31"/>
</dbReference>
<keyword evidence="9" id="KW-0862">Zinc</keyword>
<evidence type="ECO:0000256" key="3">
    <source>
        <dbReference type="ARBA" id="ARBA00022676"/>
    </source>
</evidence>
<evidence type="ECO:0000256" key="13">
    <source>
        <dbReference type="ARBA" id="ARBA00023136"/>
    </source>
</evidence>
<dbReference type="AlphaFoldDB" id="A0A8S1HB32"/>
<dbReference type="GO" id="GO:0008270">
    <property type="term" value="F:zinc ion binding"/>
    <property type="evidence" value="ECO:0007669"/>
    <property type="project" value="UniProtKB-KW"/>
</dbReference>
<dbReference type="OrthoDB" id="5512589at2759"/>
<evidence type="ECO:0000256" key="1">
    <source>
        <dbReference type="ARBA" id="ARBA00004323"/>
    </source>
</evidence>
<evidence type="ECO:0000313" key="16">
    <source>
        <dbReference type="Proteomes" id="UP000835052"/>
    </source>
</evidence>
<keyword evidence="7" id="KW-0863">Zinc-finger</keyword>
<evidence type="ECO:0000256" key="12">
    <source>
        <dbReference type="ARBA" id="ARBA00023034"/>
    </source>
</evidence>
<proteinExistence type="inferred from homology"/>
<keyword evidence="13" id="KW-0472">Membrane</keyword>
<evidence type="ECO:0000259" key="14">
    <source>
        <dbReference type="Pfam" id="PF01485"/>
    </source>
</evidence>
<comment type="caution">
    <text evidence="15">The sequence shown here is derived from an EMBL/GenBank/DDBJ whole genome shotgun (WGS) entry which is preliminary data.</text>
</comment>
<keyword evidence="11" id="KW-1133">Transmembrane helix</keyword>
<reference evidence="15" key="1">
    <citation type="submission" date="2020-10" db="EMBL/GenBank/DDBJ databases">
        <authorList>
            <person name="Kikuchi T."/>
        </authorList>
    </citation>
    <scope>NUCLEOTIDE SEQUENCE</scope>
    <source>
        <strain evidence="15">NKZ352</strain>
    </source>
</reference>
<evidence type="ECO:0000256" key="11">
    <source>
        <dbReference type="ARBA" id="ARBA00022989"/>
    </source>
</evidence>
<keyword evidence="16" id="KW-1185">Reference proteome</keyword>
<dbReference type="SUPFAM" id="SSF57850">
    <property type="entry name" value="RING/U-box"/>
    <property type="match status" value="1"/>
</dbReference>
<sequence length="1184" mass="138259">MSIRSRGSSVSGSFSENSFLASLYGYDFCYFEDWDDVTHTEEVHYQVKNRANLGSRKKIHHRVKTLYFERCKDDCVLIKDIANNDYSLSNKTAKWLTNVDRVDEMDFFPRISYSVNKRRRWELKEKPKMILENAVDTLDLDAYVIERNITDSPGFFVRFYDRNPNISQIHTLRKTKSEGDLADEWEFKTITTRGNGQKFNHFRPENRELSKKKDRKLGCQCRVHGDGEPRYPACVLYSFYTPFENINRTSSRRFKCCHWGRGEQRYERRKEMERDMIADMRKELKNYRPEEETEENIDEPSVSHWNRDHVFNLEDHYVEKFVHVKNKKNRKAKKSRDDFEVEDEPEIDMNKALAEPYIYEDFNFSVSDDFNLEKEIDEMDQDALKIDQNHFIVDLTSKVSSFKNNGSGLKVGLKLFAKERILRLTLNTVFTKSKEITEDQLQSSFSDFSNISNLLEIVVATVAQWKGEEKYPRCKFSSPHAGWQNSKTLAKESKVMSFSEILPLAKKFHVMKREEDWEDVNLGGDIENATCSTCSEKDIFELIDLQSSITCRRCLEKRVRQHLRSGFDETDLEIKSEQVFDLLPVILPLPVYNFYVKQIVAKNLGYDFYECPQCCSILHSEEENDFHTTYCSTCGFSWCLICGREPHWPMKCEDFKLWKSAWEIQFAIESGETVEVMKITCECHRKKSRKVSIFEIYSKTPYAECPNCGLGFDPQKMRTTQLVPENPSVLERFLGPKKMVPIGRNYHPKQCYTAPVDKPRIRRFISQNCAEARRRRLNSNSEASLRTTCNRNWKKSNNENFKRVPEFCRTVQQLVENTLGWIYMEKIQAEGVERELGKLLIEQKFLAESALANRINSKELKELENRLETVAPIGTTLTSYRGHFGYLQGPPQFAPTGTTLSIFKGPSENDKKETYSSYLNILMEPNKRKNVNLLVLVNTLPLETNLRQQIRNSWAQQTEFDSETRVEFFMGKSSSANFSALEAEQDLHDDLAIMDFEDDYKTLAVKTFAMMDYKTRKYPGAKCFMKTDSDNVLMLRNFQQICEESEAPVIMGNCHVPRTVFRWGSKWAVPTFVYDRPFYPYYCSSGVYILVGKDVPKQLLNAAMKSEFPTSSNFRKLPEDVIFTGILPEKIGLKRRHIGGMSFVKKISVLCRNQVQYTYSIHMLREKDPVKNYAQMLELEGMPC</sequence>
<keyword evidence="6" id="KW-0479">Metal-binding</keyword>
<dbReference type="GO" id="GO:0000139">
    <property type="term" value="C:Golgi membrane"/>
    <property type="evidence" value="ECO:0007669"/>
    <property type="project" value="UniProtKB-SubCell"/>
</dbReference>
<keyword evidence="8" id="KW-0833">Ubl conjugation pathway</keyword>
<evidence type="ECO:0000256" key="10">
    <source>
        <dbReference type="ARBA" id="ARBA00022968"/>
    </source>
</evidence>
<protein>
    <recommendedName>
        <fullName evidence="14">IBR domain-containing protein</fullName>
    </recommendedName>
</protein>
<evidence type="ECO:0000256" key="8">
    <source>
        <dbReference type="ARBA" id="ARBA00022786"/>
    </source>
</evidence>
<dbReference type="PANTHER" id="PTHR31063:SF4">
    <property type="entry name" value="IBR DOMAIN-CONTAINING PROTEIN"/>
    <property type="match status" value="1"/>
</dbReference>
<keyword evidence="5" id="KW-0812">Transmembrane</keyword>
<keyword evidence="12" id="KW-0333">Golgi apparatus</keyword>
<evidence type="ECO:0000256" key="4">
    <source>
        <dbReference type="ARBA" id="ARBA00022679"/>
    </source>
</evidence>
<evidence type="ECO:0000256" key="6">
    <source>
        <dbReference type="ARBA" id="ARBA00022723"/>
    </source>
</evidence>
<keyword evidence="3" id="KW-0328">Glycosyltransferase</keyword>
<organism evidence="15 16">
    <name type="scientific">Caenorhabditis auriculariae</name>
    <dbReference type="NCBI Taxonomy" id="2777116"/>
    <lineage>
        <taxon>Eukaryota</taxon>
        <taxon>Metazoa</taxon>
        <taxon>Ecdysozoa</taxon>
        <taxon>Nematoda</taxon>
        <taxon>Chromadorea</taxon>
        <taxon>Rhabditida</taxon>
        <taxon>Rhabditina</taxon>
        <taxon>Rhabditomorpha</taxon>
        <taxon>Rhabditoidea</taxon>
        <taxon>Rhabditidae</taxon>
        <taxon>Peloderinae</taxon>
        <taxon>Caenorhabditis</taxon>
    </lineage>
</organism>
<keyword evidence="4" id="KW-0808">Transferase</keyword>
<dbReference type="PANTHER" id="PTHR31063">
    <property type="entry name" value="PROTEIN CBG08668"/>
    <property type="match status" value="1"/>
</dbReference>
<evidence type="ECO:0000256" key="5">
    <source>
        <dbReference type="ARBA" id="ARBA00022692"/>
    </source>
</evidence>
<dbReference type="Pfam" id="PF01762">
    <property type="entry name" value="Galactosyl_T"/>
    <property type="match status" value="1"/>
</dbReference>
<keyword evidence="10" id="KW-0735">Signal-anchor</keyword>
<dbReference type="InterPro" id="IPR002867">
    <property type="entry name" value="IBR_dom"/>
</dbReference>
<name>A0A8S1HB32_9PELO</name>
<dbReference type="CDD" id="cd20335">
    <property type="entry name" value="BRcat_RBR"/>
    <property type="match status" value="1"/>
</dbReference>
<gene>
    <name evidence="15" type="ORF">CAUJ_LOCUS7607</name>
</gene>
<dbReference type="GO" id="GO:0016758">
    <property type="term" value="F:hexosyltransferase activity"/>
    <property type="evidence" value="ECO:0007669"/>
    <property type="project" value="InterPro"/>
</dbReference>
<dbReference type="Gene3D" id="3.90.550.50">
    <property type="match status" value="1"/>
</dbReference>
<accession>A0A8S1HB32</accession>
<evidence type="ECO:0000256" key="9">
    <source>
        <dbReference type="ARBA" id="ARBA00022833"/>
    </source>
</evidence>
<dbReference type="Pfam" id="PF01485">
    <property type="entry name" value="IBR"/>
    <property type="match status" value="1"/>
</dbReference>
<evidence type="ECO:0000256" key="7">
    <source>
        <dbReference type="ARBA" id="ARBA00022771"/>
    </source>
</evidence>
<comment type="subcellular location">
    <subcellularLocation>
        <location evidence="1">Golgi apparatus membrane</location>
        <topology evidence="1">Single-pass type II membrane protein</topology>
    </subcellularLocation>
</comment>
<dbReference type="EMBL" id="CAJGYM010000022">
    <property type="protein sequence ID" value="CAD6191688.1"/>
    <property type="molecule type" value="Genomic_DNA"/>
</dbReference>
<feature type="domain" description="IBR" evidence="14">
    <location>
        <begin position="607"/>
        <end position="652"/>
    </location>
</feature>
<dbReference type="Proteomes" id="UP000835052">
    <property type="component" value="Unassembled WGS sequence"/>
</dbReference>